<accession>A0A2P2PDC0</accession>
<reference evidence="1" key="1">
    <citation type="submission" date="2018-02" db="EMBL/GenBank/DDBJ databases">
        <title>Rhizophora mucronata_Transcriptome.</title>
        <authorList>
            <person name="Meera S.P."/>
            <person name="Sreeshan A."/>
            <person name="Augustine A."/>
        </authorList>
    </citation>
    <scope>NUCLEOTIDE SEQUENCE</scope>
    <source>
        <tissue evidence="1">Leaf</tissue>
    </source>
</reference>
<protein>
    <submittedName>
        <fullName evidence="1">Uncharacterized protein</fullName>
    </submittedName>
</protein>
<evidence type="ECO:0000313" key="1">
    <source>
        <dbReference type="EMBL" id="MBX52716.1"/>
    </source>
</evidence>
<organism evidence="1">
    <name type="scientific">Rhizophora mucronata</name>
    <name type="common">Asiatic mangrove</name>
    <dbReference type="NCBI Taxonomy" id="61149"/>
    <lineage>
        <taxon>Eukaryota</taxon>
        <taxon>Viridiplantae</taxon>
        <taxon>Streptophyta</taxon>
        <taxon>Embryophyta</taxon>
        <taxon>Tracheophyta</taxon>
        <taxon>Spermatophyta</taxon>
        <taxon>Magnoliopsida</taxon>
        <taxon>eudicotyledons</taxon>
        <taxon>Gunneridae</taxon>
        <taxon>Pentapetalae</taxon>
        <taxon>rosids</taxon>
        <taxon>fabids</taxon>
        <taxon>Malpighiales</taxon>
        <taxon>Rhizophoraceae</taxon>
        <taxon>Rhizophora</taxon>
    </lineage>
</organism>
<name>A0A2P2PDC0_RHIMU</name>
<proteinExistence type="predicted"/>
<sequence>MLSASNPKSNRTITIIHIMLVLGAK</sequence>
<dbReference type="EMBL" id="GGEC01072232">
    <property type="protein sequence ID" value="MBX52716.1"/>
    <property type="molecule type" value="Transcribed_RNA"/>
</dbReference>
<dbReference type="AlphaFoldDB" id="A0A2P2PDC0"/>